<dbReference type="InterPro" id="IPR004390">
    <property type="entry name" value="SR_rcpt_FtsY"/>
</dbReference>
<reference evidence="14" key="1">
    <citation type="journal article" date="2019" name="Int. J. Syst. Evol. Microbiol.">
        <title>Halobacteriovorax valvorus sp. nov., a novel prokaryotic predator isolated from coastal seawater of China.</title>
        <authorList>
            <person name="Chen M.-X."/>
        </authorList>
    </citation>
    <scope>NUCLEOTIDE SEQUENCE [LARGE SCALE GENOMIC DNA]</scope>
    <source>
        <strain evidence="14">BL9</strain>
    </source>
</reference>
<dbReference type="InterPro" id="IPR042101">
    <property type="entry name" value="SRP54_N_sf"/>
</dbReference>
<keyword evidence="9" id="KW-0675">Receptor</keyword>
<protein>
    <submittedName>
        <fullName evidence="13">Signal recognition particle-docking protein FtsY</fullName>
    </submittedName>
</protein>
<proteinExistence type="inferred from homology"/>
<dbReference type="InterPro" id="IPR027417">
    <property type="entry name" value="P-loop_NTPase"/>
</dbReference>
<evidence type="ECO:0000256" key="1">
    <source>
        <dbReference type="ARBA" id="ARBA00004413"/>
    </source>
</evidence>
<dbReference type="InterPro" id="IPR036225">
    <property type="entry name" value="SRP/SRP_N"/>
</dbReference>
<feature type="domain" description="SRP54-type proteins GTP-binding" evidence="12">
    <location>
        <begin position="382"/>
        <end position="395"/>
    </location>
</feature>
<dbReference type="PROSITE" id="PS00300">
    <property type="entry name" value="SRP54"/>
    <property type="match status" value="1"/>
</dbReference>
<dbReference type="EMBL" id="QDKL01000001">
    <property type="protein sequence ID" value="RZF22865.1"/>
    <property type="molecule type" value="Genomic_DNA"/>
</dbReference>
<evidence type="ECO:0000256" key="10">
    <source>
        <dbReference type="ARBA" id="ARBA00048027"/>
    </source>
</evidence>
<accession>A0ABY0IK48</accession>
<dbReference type="SMART" id="SM00962">
    <property type="entry name" value="SRP54"/>
    <property type="match status" value="1"/>
</dbReference>
<evidence type="ECO:0000256" key="5">
    <source>
        <dbReference type="ARBA" id="ARBA00022741"/>
    </source>
</evidence>
<dbReference type="Proteomes" id="UP000443582">
    <property type="component" value="Unassembled WGS sequence"/>
</dbReference>
<dbReference type="InterPro" id="IPR000897">
    <property type="entry name" value="SRP54_GTPase_dom"/>
</dbReference>
<keyword evidence="5" id="KW-0547">Nucleotide-binding</keyword>
<keyword evidence="8 11" id="KW-0472">Membrane</keyword>
<dbReference type="NCBIfam" id="TIGR00064">
    <property type="entry name" value="ftsY"/>
    <property type="match status" value="1"/>
</dbReference>
<keyword evidence="4" id="KW-0963">Cytoplasm</keyword>
<keyword evidence="3" id="KW-1003">Cell membrane</keyword>
<dbReference type="PANTHER" id="PTHR43134:SF1">
    <property type="entry name" value="SIGNAL RECOGNITION PARTICLE RECEPTOR SUBUNIT ALPHA"/>
    <property type="match status" value="1"/>
</dbReference>
<evidence type="ECO:0000256" key="4">
    <source>
        <dbReference type="ARBA" id="ARBA00022490"/>
    </source>
</evidence>
<keyword evidence="14" id="KW-1185">Reference proteome</keyword>
<dbReference type="SUPFAM" id="SSF47364">
    <property type="entry name" value="Domain of the SRP/SRP receptor G-proteins"/>
    <property type="match status" value="1"/>
</dbReference>
<keyword evidence="7" id="KW-0342">GTP-binding</keyword>
<evidence type="ECO:0000256" key="9">
    <source>
        <dbReference type="ARBA" id="ARBA00023170"/>
    </source>
</evidence>
<feature type="transmembrane region" description="Helical" evidence="11">
    <location>
        <begin position="32"/>
        <end position="52"/>
    </location>
</feature>
<evidence type="ECO:0000256" key="7">
    <source>
        <dbReference type="ARBA" id="ARBA00023134"/>
    </source>
</evidence>
<keyword evidence="11" id="KW-0812">Transmembrane</keyword>
<dbReference type="PANTHER" id="PTHR43134">
    <property type="entry name" value="SIGNAL RECOGNITION PARTICLE RECEPTOR SUBUNIT ALPHA"/>
    <property type="match status" value="1"/>
</dbReference>
<comment type="subcellular location">
    <subcellularLocation>
        <location evidence="1">Cell membrane</location>
        <topology evidence="1">Peripheral membrane protein</topology>
        <orientation evidence="1">Cytoplasmic side</orientation>
    </subcellularLocation>
</comment>
<evidence type="ECO:0000259" key="12">
    <source>
        <dbReference type="PROSITE" id="PS00300"/>
    </source>
</evidence>
<dbReference type="Pfam" id="PF02881">
    <property type="entry name" value="SRP54_N"/>
    <property type="match status" value="1"/>
</dbReference>
<dbReference type="Gene3D" id="1.20.120.140">
    <property type="entry name" value="Signal recognition particle SRP54, nucleotide-binding domain"/>
    <property type="match status" value="1"/>
</dbReference>
<dbReference type="CDD" id="cd17874">
    <property type="entry name" value="FtsY"/>
    <property type="match status" value="1"/>
</dbReference>
<evidence type="ECO:0000256" key="6">
    <source>
        <dbReference type="ARBA" id="ARBA00022801"/>
    </source>
</evidence>
<comment type="similarity">
    <text evidence="2">Belongs to the GTP-binding SRP family.</text>
</comment>
<comment type="caution">
    <text evidence="13">The sequence shown here is derived from an EMBL/GenBank/DDBJ whole genome shotgun (WGS) entry which is preliminary data.</text>
</comment>
<dbReference type="SUPFAM" id="SSF52540">
    <property type="entry name" value="P-loop containing nucleoside triphosphate hydrolases"/>
    <property type="match status" value="1"/>
</dbReference>
<organism evidence="13 14">
    <name type="scientific">Halobacteriovorax vibrionivorans</name>
    <dbReference type="NCBI Taxonomy" id="2152716"/>
    <lineage>
        <taxon>Bacteria</taxon>
        <taxon>Pseudomonadati</taxon>
        <taxon>Bdellovibrionota</taxon>
        <taxon>Bacteriovoracia</taxon>
        <taxon>Bacteriovoracales</taxon>
        <taxon>Halobacteriovoraceae</taxon>
        <taxon>Halobacteriovorax</taxon>
    </lineage>
</organism>
<keyword evidence="6" id="KW-0378">Hydrolase</keyword>
<gene>
    <name evidence="13" type="primary">ftsY</name>
    <name evidence="13" type="ORF">DAY19_03570</name>
</gene>
<name>A0ABY0IK48_9BACT</name>
<dbReference type="InterPro" id="IPR003593">
    <property type="entry name" value="AAA+_ATPase"/>
</dbReference>
<dbReference type="InterPro" id="IPR013822">
    <property type="entry name" value="Signal_recog_particl_SRP54_hlx"/>
</dbReference>
<dbReference type="Gene3D" id="3.40.50.300">
    <property type="entry name" value="P-loop containing nucleotide triphosphate hydrolases"/>
    <property type="match status" value="1"/>
</dbReference>
<dbReference type="SMART" id="SM00382">
    <property type="entry name" value="AAA"/>
    <property type="match status" value="1"/>
</dbReference>
<dbReference type="Pfam" id="PF00448">
    <property type="entry name" value="SRP54"/>
    <property type="match status" value="1"/>
</dbReference>
<evidence type="ECO:0000256" key="8">
    <source>
        <dbReference type="ARBA" id="ARBA00023136"/>
    </source>
</evidence>
<dbReference type="SMART" id="SM00963">
    <property type="entry name" value="SRP54_N"/>
    <property type="match status" value="1"/>
</dbReference>
<evidence type="ECO:0000256" key="11">
    <source>
        <dbReference type="SAM" id="Phobius"/>
    </source>
</evidence>
<evidence type="ECO:0000313" key="14">
    <source>
        <dbReference type="Proteomes" id="UP000443582"/>
    </source>
</evidence>
<evidence type="ECO:0000313" key="13">
    <source>
        <dbReference type="EMBL" id="RZF22865.1"/>
    </source>
</evidence>
<evidence type="ECO:0000256" key="2">
    <source>
        <dbReference type="ARBA" id="ARBA00008531"/>
    </source>
</evidence>
<comment type="catalytic activity">
    <reaction evidence="10">
        <text>GTP + H2O = GDP + phosphate + H(+)</text>
        <dbReference type="Rhea" id="RHEA:19669"/>
        <dbReference type="ChEBI" id="CHEBI:15377"/>
        <dbReference type="ChEBI" id="CHEBI:15378"/>
        <dbReference type="ChEBI" id="CHEBI:37565"/>
        <dbReference type="ChEBI" id="CHEBI:43474"/>
        <dbReference type="ChEBI" id="CHEBI:58189"/>
        <dbReference type="EC" id="3.6.5.4"/>
    </reaction>
</comment>
<keyword evidence="11" id="KW-1133">Transmembrane helix</keyword>
<evidence type="ECO:0000256" key="3">
    <source>
        <dbReference type="ARBA" id="ARBA00022475"/>
    </source>
</evidence>
<sequence>MENYMLQLVAFLQSWADQAGMNIIITIEYAYAFIALCSVIGVSGFTGLFYLVKPKAKLPPPTKIETEEKDEPQSQAEVLEVVEEVKKEEEEEVLEPTKPEKSWKDRLTKGLSRSREGVWGKIGSIFGRGGLDEDALEEVEELLYGADLGPKATSELIEDLEEKAKSGDFDEAKFKSYIKDFLKNKMASVQANSPGDLFQFEKSDSKLPKVIMIVGVNGAGKTTTIGKLATKLTNQGAKVVVGACDTFRAAAVDQLQVWCDRAGATMIRAKEGANPSGVGYDALQAAMNEEADYCILDTAGRLHTAGNLMDELTKSKNVLKKLMEDAPHHTLLVIDAITGQNAIRQAEEFNKALDLTGLVFTKCDGSSKAGSAISIVDALQIPITYIGVGENVEDLSVFNLDEYLDALVGN</sequence>